<evidence type="ECO:0000313" key="1">
    <source>
        <dbReference type="EMBL" id="TGY79037.1"/>
    </source>
</evidence>
<dbReference type="EMBL" id="SRYB01000009">
    <property type="protein sequence ID" value="TGY79037.1"/>
    <property type="molecule type" value="Genomic_DNA"/>
</dbReference>
<accession>A0AC61RHQ4</accession>
<proteinExistence type="predicted"/>
<comment type="caution">
    <text evidence="1">The sequence shown here is derived from an EMBL/GenBank/DDBJ whole genome shotgun (WGS) entry which is preliminary data.</text>
</comment>
<organism evidence="1 2">
    <name type="scientific">Lepagella muris</name>
    <dbReference type="NCBI Taxonomy" id="3032870"/>
    <lineage>
        <taxon>Bacteria</taxon>
        <taxon>Pseudomonadati</taxon>
        <taxon>Bacteroidota</taxon>
        <taxon>Bacteroidia</taxon>
        <taxon>Bacteroidales</taxon>
        <taxon>Muribaculaceae</taxon>
        <taxon>Lepagella</taxon>
    </lineage>
</organism>
<reference evidence="1" key="1">
    <citation type="submission" date="2019-04" db="EMBL/GenBank/DDBJ databases">
        <title>Microbes associate with the intestines of laboratory mice.</title>
        <authorList>
            <person name="Navarre W."/>
            <person name="Wong E."/>
            <person name="Huang K."/>
            <person name="Tropini C."/>
            <person name="Ng K."/>
            <person name="Yu B."/>
        </authorList>
    </citation>
    <scope>NUCLEOTIDE SEQUENCE</scope>
    <source>
        <strain evidence="1">NM04_E33</strain>
    </source>
</reference>
<keyword evidence="2" id="KW-1185">Reference proteome</keyword>
<dbReference type="Proteomes" id="UP000306319">
    <property type="component" value="Unassembled WGS sequence"/>
</dbReference>
<protein>
    <submittedName>
        <fullName evidence="1">Uncharacterized protein</fullName>
    </submittedName>
</protein>
<sequence length="287" mass="33488">MKTLNQIYRYTSDCQFPDEDWQKVLAYCRKRFKGGDIRVSQIPKSTSTYQEFLDWIEFGFGAGDFVSYGNTMGVVGNSTPAGVILAAYCDYDGNLIVNDMEVLEPGRLKPLDEARILQMKRLLFEKGVDFHVRFGKFEKLYTPKKYFYGTIENPNSDEPNVGMFLESDNSKYHFLAYLEGDELKMDYWVDSNYTPLKPALEADIKRLHAATSKQGWFYNERCHQFVKAPKKGKNNVYWYLNENFELVMDRDNGSKKHLDRFKAGNYILDYTEGLFFMKEVKKMRGKA</sequence>
<gene>
    <name evidence="1" type="ORF">E5331_08210</name>
</gene>
<evidence type="ECO:0000313" key="2">
    <source>
        <dbReference type="Proteomes" id="UP000306319"/>
    </source>
</evidence>
<name>A0AC61RHQ4_9BACT</name>